<dbReference type="RefSeq" id="WP_152126772.1">
    <property type="nucleotide sequence ID" value="NZ_WELI01000014.1"/>
</dbReference>
<dbReference type="Pfam" id="PF00294">
    <property type="entry name" value="PfkB"/>
    <property type="match status" value="1"/>
</dbReference>
<keyword evidence="3 9" id="KW-0547">Nucleotide-binding</keyword>
<comment type="subcellular location">
    <subcellularLocation>
        <location evidence="9">Cytoplasm</location>
    </subcellularLocation>
</comment>
<dbReference type="PANTHER" id="PTHR10584">
    <property type="entry name" value="SUGAR KINASE"/>
    <property type="match status" value="1"/>
</dbReference>
<organism evidence="11 12">
    <name type="scientific">Rudanella paleaurantiibacter</name>
    <dbReference type="NCBI Taxonomy" id="2614655"/>
    <lineage>
        <taxon>Bacteria</taxon>
        <taxon>Pseudomonadati</taxon>
        <taxon>Bacteroidota</taxon>
        <taxon>Cytophagia</taxon>
        <taxon>Cytophagales</taxon>
        <taxon>Cytophagaceae</taxon>
        <taxon>Rudanella</taxon>
    </lineage>
</organism>
<dbReference type="Proteomes" id="UP000488299">
    <property type="component" value="Unassembled WGS sequence"/>
</dbReference>
<gene>
    <name evidence="9" type="primary">rbsK</name>
    <name evidence="11" type="ORF">F5984_24035</name>
</gene>
<evidence type="ECO:0000256" key="6">
    <source>
        <dbReference type="ARBA" id="ARBA00022842"/>
    </source>
</evidence>
<evidence type="ECO:0000313" key="12">
    <source>
        <dbReference type="Proteomes" id="UP000488299"/>
    </source>
</evidence>
<accession>A0A7J5TT41</accession>
<dbReference type="EC" id="2.7.1.15" evidence="9"/>
<feature type="binding site" evidence="9">
    <location>
        <position position="289"/>
    </location>
    <ligand>
        <name>K(+)</name>
        <dbReference type="ChEBI" id="CHEBI:29103"/>
    </ligand>
</feature>
<dbReference type="EMBL" id="WELI01000014">
    <property type="protein sequence ID" value="KAB7726699.1"/>
    <property type="molecule type" value="Genomic_DNA"/>
</dbReference>
<feature type="binding site" evidence="9">
    <location>
        <position position="142"/>
    </location>
    <ligand>
        <name>substrate</name>
    </ligand>
</feature>
<keyword evidence="7 9" id="KW-0630">Potassium</keyword>
<dbReference type="GO" id="GO:0046872">
    <property type="term" value="F:metal ion binding"/>
    <property type="evidence" value="ECO:0007669"/>
    <property type="project" value="UniProtKB-KW"/>
</dbReference>
<evidence type="ECO:0000256" key="1">
    <source>
        <dbReference type="ARBA" id="ARBA00022679"/>
    </source>
</evidence>
<comment type="similarity">
    <text evidence="9">Belongs to the carbohydrate kinase PfkB family. Ribokinase subfamily.</text>
</comment>
<dbReference type="InterPro" id="IPR002139">
    <property type="entry name" value="Ribo/fructo_kinase"/>
</dbReference>
<comment type="caution">
    <text evidence="9">Lacks conserved residue(s) required for the propagation of feature annotation.</text>
</comment>
<comment type="subunit">
    <text evidence="9">Homodimer.</text>
</comment>
<evidence type="ECO:0000256" key="7">
    <source>
        <dbReference type="ARBA" id="ARBA00022958"/>
    </source>
</evidence>
<proteinExistence type="inferred from homology"/>
<feature type="binding site" evidence="9">
    <location>
        <begin position="41"/>
        <end position="45"/>
    </location>
    <ligand>
        <name>substrate</name>
    </ligand>
</feature>
<dbReference type="SUPFAM" id="SSF53613">
    <property type="entry name" value="Ribokinase-like"/>
    <property type="match status" value="1"/>
</dbReference>
<feature type="binding site" evidence="9">
    <location>
        <position position="248"/>
    </location>
    <ligand>
        <name>K(+)</name>
        <dbReference type="ChEBI" id="CHEBI:29103"/>
    </ligand>
</feature>
<dbReference type="InterPro" id="IPR011877">
    <property type="entry name" value="Ribokinase"/>
</dbReference>
<feature type="active site" description="Proton acceptor" evidence="9">
    <location>
        <position position="254"/>
    </location>
</feature>
<feature type="binding site" evidence="9">
    <location>
        <position position="254"/>
    </location>
    <ligand>
        <name>substrate</name>
    </ligand>
</feature>
<keyword evidence="2 9" id="KW-0479">Metal-binding</keyword>
<evidence type="ECO:0000313" key="11">
    <source>
        <dbReference type="EMBL" id="KAB7726699.1"/>
    </source>
</evidence>
<evidence type="ECO:0000259" key="10">
    <source>
        <dbReference type="Pfam" id="PF00294"/>
    </source>
</evidence>
<feature type="binding site" evidence="9">
    <location>
        <begin position="222"/>
        <end position="227"/>
    </location>
    <ligand>
        <name>ATP</name>
        <dbReference type="ChEBI" id="CHEBI:30616"/>
    </ligand>
</feature>
<feature type="binding site" evidence="9">
    <location>
        <position position="284"/>
    </location>
    <ligand>
        <name>K(+)</name>
        <dbReference type="ChEBI" id="CHEBI:29103"/>
    </ligand>
</feature>
<evidence type="ECO:0000256" key="9">
    <source>
        <dbReference type="HAMAP-Rule" id="MF_01987"/>
    </source>
</evidence>
<dbReference type="CDD" id="cd01174">
    <property type="entry name" value="ribokinase"/>
    <property type="match status" value="1"/>
</dbReference>
<feature type="binding site" evidence="9">
    <location>
        <begin position="253"/>
        <end position="254"/>
    </location>
    <ligand>
        <name>ATP</name>
        <dbReference type="ChEBI" id="CHEBI:30616"/>
    </ligand>
</feature>
<evidence type="ECO:0000256" key="3">
    <source>
        <dbReference type="ARBA" id="ARBA00022741"/>
    </source>
</evidence>
<comment type="pathway">
    <text evidence="9">Carbohydrate metabolism; D-ribose degradation; D-ribose 5-phosphate from beta-D-ribopyranose: step 2/2.</text>
</comment>
<protein>
    <recommendedName>
        <fullName evidence="9">Ribokinase</fullName>
        <shortName evidence="9">RK</shortName>
        <ecNumber evidence="9">2.7.1.15</ecNumber>
    </recommendedName>
</protein>
<keyword evidence="1 9" id="KW-0808">Transferase</keyword>
<feature type="binding site" evidence="9">
    <location>
        <position position="287"/>
    </location>
    <ligand>
        <name>K(+)</name>
        <dbReference type="ChEBI" id="CHEBI:29103"/>
    </ligand>
</feature>
<dbReference type="InterPro" id="IPR011611">
    <property type="entry name" value="PfkB_dom"/>
</dbReference>
<feature type="binding site" evidence="9">
    <location>
        <position position="250"/>
    </location>
    <ligand>
        <name>K(+)</name>
        <dbReference type="ChEBI" id="CHEBI:29103"/>
    </ligand>
</feature>
<dbReference type="InterPro" id="IPR029056">
    <property type="entry name" value="Ribokinase-like"/>
</dbReference>
<comment type="catalytic activity">
    <reaction evidence="9">
        <text>D-ribose + ATP = D-ribose 5-phosphate + ADP + H(+)</text>
        <dbReference type="Rhea" id="RHEA:13697"/>
        <dbReference type="ChEBI" id="CHEBI:15378"/>
        <dbReference type="ChEBI" id="CHEBI:30616"/>
        <dbReference type="ChEBI" id="CHEBI:47013"/>
        <dbReference type="ChEBI" id="CHEBI:78346"/>
        <dbReference type="ChEBI" id="CHEBI:456216"/>
        <dbReference type="EC" id="2.7.1.15"/>
    </reaction>
</comment>
<dbReference type="GO" id="GO:0004747">
    <property type="term" value="F:ribokinase activity"/>
    <property type="evidence" value="ECO:0007669"/>
    <property type="project" value="UniProtKB-UniRule"/>
</dbReference>
<evidence type="ECO:0000256" key="8">
    <source>
        <dbReference type="ARBA" id="ARBA00023277"/>
    </source>
</evidence>
<keyword evidence="9" id="KW-0963">Cytoplasm</keyword>
<keyword evidence="8 9" id="KW-0119">Carbohydrate metabolism</keyword>
<name>A0A7J5TT41_9BACT</name>
<dbReference type="UniPathway" id="UPA00916">
    <property type="reaction ID" value="UER00889"/>
</dbReference>
<dbReference type="GO" id="GO:0005829">
    <property type="term" value="C:cytosol"/>
    <property type="evidence" value="ECO:0007669"/>
    <property type="project" value="TreeGrafter"/>
</dbReference>
<evidence type="ECO:0000256" key="4">
    <source>
        <dbReference type="ARBA" id="ARBA00022777"/>
    </source>
</evidence>
<comment type="cofactor">
    <cofactor evidence="9">
        <name>Mg(2+)</name>
        <dbReference type="ChEBI" id="CHEBI:18420"/>
    </cofactor>
    <text evidence="9">Requires a divalent cation, most likely magnesium in vivo, as an electrophilic catalyst to aid phosphoryl group transfer. It is the chelate of the metal and the nucleotide that is the actual substrate.</text>
</comment>
<keyword evidence="6 9" id="KW-0460">Magnesium</keyword>
<keyword evidence="12" id="KW-1185">Reference proteome</keyword>
<dbReference type="PANTHER" id="PTHR10584:SF166">
    <property type="entry name" value="RIBOKINASE"/>
    <property type="match status" value="1"/>
</dbReference>
<comment type="activity regulation">
    <text evidence="9">Activated by a monovalent cation that binds near, but not in, the active site. The most likely occupant of the site in vivo is potassium. Ion binding induces a conformational change that may alter substrate affinity.</text>
</comment>
<comment type="function">
    <text evidence="9">Catalyzes the phosphorylation of ribose at O-5 in a reaction requiring ATP and magnesium. The resulting D-ribose-5-phosphate can then be used either for sythesis of nucleotides, histidine, and tryptophan, or as a component of the pentose phosphate pathway.</text>
</comment>
<feature type="binding site" evidence="9">
    <location>
        <position position="186"/>
    </location>
    <ligand>
        <name>ATP</name>
        <dbReference type="ChEBI" id="CHEBI:30616"/>
    </ligand>
</feature>
<dbReference type="AlphaFoldDB" id="A0A7J5TT41"/>
<dbReference type="HAMAP" id="MF_01987">
    <property type="entry name" value="Ribokinase"/>
    <property type="match status" value="1"/>
</dbReference>
<feature type="domain" description="Carbohydrate kinase PfkB" evidence="10">
    <location>
        <begin position="4"/>
        <end position="296"/>
    </location>
</feature>
<evidence type="ECO:0000256" key="2">
    <source>
        <dbReference type="ARBA" id="ARBA00022723"/>
    </source>
</evidence>
<reference evidence="11 12" key="1">
    <citation type="submission" date="2019-10" db="EMBL/GenBank/DDBJ databases">
        <title>Rudanella paleaurantiibacter sp. nov., isolated from sludge.</title>
        <authorList>
            <person name="Xu S.Q."/>
        </authorList>
    </citation>
    <scope>NUCLEOTIDE SEQUENCE [LARGE SCALE GENOMIC DNA]</scope>
    <source>
        <strain evidence="11 12">HX-22-17</strain>
    </source>
</reference>
<dbReference type="GO" id="GO:0005524">
    <property type="term" value="F:ATP binding"/>
    <property type="evidence" value="ECO:0007669"/>
    <property type="project" value="UniProtKB-UniRule"/>
</dbReference>
<keyword evidence="5 9" id="KW-0067">ATP-binding</keyword>
<comment type="caution">
    <text evidence="11">The sequence shown here is derived from an EMBL/GenBank/DDBJ whole genome shotgun (WGS) entry which is preliminary data.</text>
</comment>
<dbReference type="Gene3D" id="3.40.1190.20">
    <property type="match status" value="1"/>
</dbReference>
<sequence length="309" mass="32329">MRKNDVFVVGSFVMGLTIRVPRSPVPGETLMGTGFDLGPGGKGLNLAIAAVRAGASVSQILCIGQDLFGEKAMQIIKQENLSAQYVHQVKGIHTGCGFVTLLPSGENTIVLDAGANQWMAPDLVRDAEAAIADSRVVVAQLEVPNDAVETALQLGRRHGCLTMLNPAPARRLPDGLLQYVDILTPNETEARLLLGLPPDDGTPTEDLAQQLLALGPGAVVVTRGKLGALLVTANQVESIPAPSIQTVDPTGAGDCFNGLVASQLARGKSLIDAVRRAVHGGAYCAGKLGVINGLPTTSELDEFINQHRL</sequence>
<evidence type="ECO:0000256" key="5">
    <source>
        <dbReference type="ARBA" id="ARBA00022840"/>
    </source>
</evidence>
<keyword evidence="4 9" id="KW-0418">Kinase</keyword>
<dbReference type="PRINTS" id="PR00990">
    <property type="entry name" value="RIBOKINASE"/>
</dbReference>
<dbReference type="GO" id="GO:0019303">
    <property type="term" value="P:D-ribose catabolic process"/>
    <property type="evidence" value="ECO:0007669"/>
    <property type="project" value="UniProtKB-UniRule"/>
</dbReference>